<gene>
    <name evidence="3" type="ORF">QF206_04350</name>
</gene>
<dbReference type="InterPro" id="IPR051534">
    <property type="entry name" value="CBASS_pafABC_assoc_protein"/>
</dbReference>
<accession>A0AAW6T789</accession>
<dbReference type="InterPro" id="IPR026881">
    <property type="entry name" value="WYL_dom"/>
</dbReference>
<name>A0AAW6T789_9MICO</name>
<protein>
    <submittedName>
        <fullName evidence="3">WYL domain-containing protein</fullName>
    </submittedName>
</protein>
<dbReference type="AlphaFoldDB" id="A0AAW6T789"/>
<evidence type="ECO:0000313" key="3">
    <source>
        <dbReference type="EMBL" id="MDI2098194.1"/>
    </source>
</evidence>
<sequence>MAERIRAEERLFSLVLALLTSEHGLTKNEILSTVQGYRERYEFGGDLTNLERQFERDKDDIRELGVPLETLEPPGEPGNNQNTRYRIPRVGYELPHDIAFTPEESALLKLAAMVWRDGAASAEARRAMLKLSGLGVDTAELALQYAPRLRVRDAAFEPLRSAIEKRRVVRFGYLKPGEDAATQRELAPLALTRFAELWHLYAEEPGTGRRKTFLLSRITTPVTITKTELPARDGDPAAESRAELEKLWAEQSALLEAQPSTDAESRLLRRPGTSRRDDGLLVVHFTDLSVLADQLCSYGPEVVVIAPEELKRAVRSRLDRVGGDHG</sequence>
<evidence type="ECO:0000259" key="2">
    <source>
        <dbReference type="Pfam" id="PF25583"/>
    </source>
</evidence>
<dbReference type="Pfam" id="PF25583">
    <property type="entry name" value="WCX"/>
    <property type="match status" value="1"/>
</dbReference>
<dbReference type="InterPro" id="IPR057727">
    <property type="entry name" value="WCX_dom"/>
</dbReference>
<dbReference type="PANTHER" id="PTHR34580:SF3">
    <property type="entry name" value="PROTEIN PAFB"/>
    <property type="match status" value="1"/>
</dbReference>
<comment type="caution">
    <text evidence="3">The sequence shown here is derived from an EMBL/GenBank/DDBJ whole genome shotgun (WGS) entry which is preliminary data.</text>
</comment>
<keyword evidence="4" id="KW-1185">Reference proteome</keyword>
<evidence type="ECO:0000313" key="4">
    <source>
        <dbReference type="Proteomes" id="UP001321506"/>
    </source>
</evidence>
<organism evidence="3 4">
    <name type="scientific">Ruicaihuangia caeni</name>
    <dbReference type="NCBI Taxonomy" id="3042517"/>
    <lineage>
        <taxon>Bacteria</taxon>
        <taxon>Bacillati</taxon>
        <taxon>Actinomycetota</taxon>
        <taxon>Actinomycetes</taxon>
        <taxon>Micrococcales</taxon>
        <taxon>Microbacteriaceae</taxon>
        <taxon>Ruicaihuangia</taxon>
    </lineage>
</organism>
<dbReference type="RefSeq" id="WP_281487945.1">
    <property type="nucleotide sequence ID" value="NZ_JASATX010000001.1"/>
</dbReference>
<feature type="domain" description="WCX" evidence="2">
    <location>
        <begin position="262"/>
        <end position="320"/>
    </location>
</feature>
<dbReference type="Proteomes" id="UP001321506">
    <property type="component" value="Unassembled WGS sequence"/>
</dbReference>
<dbReference type="EMBL" id="JASATX010000001">
    <property type="protein sequence ID" value="MDI2098194.1"/>
    <property type="molecule type" value="Genomic_DNA"/>
</dbReference>
<dbReference type="Pfam" id="PF13280">
    <property type="entry name" value="WYL"/>
    <property type="match status" value="1"/>
</dbReference>
<feature type="domain" description="WYL" evidence="1">
    <location>
        <begin position="155"/>
        <end position="220"/>
    </location>
</feature>
<proteinExistence type="predicted"/>
<reference evidence="3 4" key="1">
    <citation type="submission" date="2023-04" db="EMBL/GenBank/DDBJ databases">
        <title>Klugiella caeni sp. nov. isolated from the sludge of biochemical tank.</title>
        <authorList>
            <person name="Geng K."/>
        </authorList>
    </citation>
    <scope>NUCLEOTIDE SEQUENCE [LARGE SCALE GENOMIC DNA]</scope>
    <source>
        <strain evidence="3 4">YN-L-19</strain>
    </source>
</reference>
<dbReference type="PANTHER" id="PTHR34580">
    <property type="match status" value="1"/>
</dbReference>
<dbReference type="PROSITE" id="PS52050">
    <property type="entry name" value="WYL"/>
    <property type="match status" value="1"/>
</dbReference>
<evidence type="ECO:0000259" key="1">
    <source>
        <dbReference type="Pfam" id="PF13280"/>
    </source>
</evidence>